<accession>A0A1H6ET97</accession>
<sequence length="58" mass="6416">MLAMIEWYGSPFITPVIVFWCDQRSQTSPMECASSYIDCAMSLATSGASSAMSCIWPR</sequence>
<gene>
    <name evidence="1" type="ORF">SAMN05444920_11918</name>
</gene>
<reference evidence="1 2" key="1">
    <citation type="submission" date="2016-10" db="EMBL/GenBank/DDBJ databases">
        <authorList>
            <person name="de Groot N.N."/>
        </authorList>
    </citation>
    <scope>NUCLEOTIDE SEQUENCE [LARGE SCALE GENOMIC DNA]</scope>
    <source>
        <strain evidence="1 2">CGMCC 4.7037</strain>
    </source>
</reference>
<evidence type="ECO:0000313" key="1">
    <source>
        <dbReference type="EMBL" id="SEH01088.1"/>
    </source>
</evidence>
<proteinExistence type="predicted"/>
<organism evidence="1 2">
    <name type="scientific">Nonomuraea solani</name>
    <dbReference type="NCBI Taxonomy" id="1144553"/>
    <lineage>
        <taxon>Bacteria</taxon>
        <taxon>Bacillati</taxon>
        <taxon>Actinomycetota</taxon>
        <taxon>Actinomycetes</taxon>
        <taxon>Streptosporangiales</taxon>
        <taxon>Streptosporangiaceae</taxon>
        <taxon>Nonomuraea</taxon>
    </lineage>
</organism>
<name>A0A1H6ET97_9ACTN</name>
<dbReference type="EMBL" id="FNVT01000019">
    <property type="protein sequence ID" value="SEH01088.1"/>
    <property type="molecule type" value="Genomic_DNA"/>
</dbReference>
<protein>
    <submittedName>
        <fullName evidence="1">Uncharacterized protein</fullName>
    </submittedName>
</protein>
<keyword evidence="2" id="KW-1185">Reference proteome</keyword>
<dbReference type="AlphaFoldDB" id="A0A1H6ET97"/>
<evidence type="ECO:0000313" key="2">
    <source>
        <dbReference type="Proteomes" id="UP000236732"/>
    </source>
</evidence>
<dbReference type="Proteomes" id="UP000236732">
    <property type="component" value="Unassembled WGS sequence"/>
</dbReference>